<dbReference type="PANTHER" id="PTHR24305">
    <property type="entry name" value="CYTOCHROME P450"/>
    <property type="match status" value="1"/>
</dbReference>
<dbReference type="Proteomes" id="UP001153618">
    <property type="component" value="Unassembled WGS sequence"/>
</dbReference>
<dbReference type="Gene3D" id="1.10.630.10">
    <property type="entry name" value="Cytochrome P450"/>
    <property type="match status" value="1"/>
</dbReference>
<keyword evidence="3" id="KW-1185">Reference proteome</keyword>
<accession>A0A9W4I7Y5</accession>
<dbReference type="GO" id="GO:0004497">
    <property type="term" value="F:monooxygenase activity"/>
    <property type="evidence" value="ECO:0007669"/>
    <property type="project" value="InterPro"/>
</dbReference>
<gene>
    <name evidence="2" type="ORF">POLS_LOCUS8478</name>
</gene>
<dbReference type="OrthoDB" id="3934656at2759"/>
<evidence type="ECO:0000313" key="2">
    <source>
        <dbReference type="EMBL" id="CAG8237977.1"/>
    </source>
</evidence>
<evidence type="ECO:0000256" key="1">
    <source>
        <dbReference type="ARBA" id="ARBA00010617"/>
    </source>
</evidence>
<comment type="similarity">
    <text evidence="1">Belongs to the cytochrome P450 family.</text>
</comment>
<dbReference type="GO" id="GO:0016705">
    <property type="term" value="F:oxidoreductase activity, acting on paired donors, with incorporation or reduction of molecular oxygen"/>
    <property type="evidence" value="ECO:0007669"/>
    <property type="project" value="InterPro"/>
</dbReference>
<reference evidence="2" key="1">
    <citation type="submission" date="2021-07" db="EMBL/GenBank/DDBJ databases">
        <authorList>
            <person name="Branca A.L. A."/>
        </authorList>
    </citation>
    <scope>NUCLEOTIDE SEQUENCE</scope>
</reference>
<evidence type="ECO:0000313" key="3">
    <source>
        <dbReference type="Proteomes" id="UP001153618"/>
    </source>
</evidence>
<dbReference type="AlphaFoldDB" id="A0A9W4I7Y5"/>
<protein>
    <submittedName>
        <fullName evidence="2">Uncharacterized protein</fullName>
    </submittedName>
</protein>
<name>A0A9W4I7Y5_PENOL</name>
<sequence>MALLKSAAAKLPEISLSIQLLLILVIVIRRVFFHPLSGYPGPWLAAVTCWHPAYYAWKGTLHAYNRRCHDRYGPVFRSSVNELSFETPKGLDDIYTGSHEVIGKPDRWQCFSVDPREPTILSTVNNEQHRFKHQIISKIFASGMTSRNEARMRPHIDRFLEQLGAGDHDVQDLCDWLSLDIISDLLYGESLSLLCSAEYRWVGPAYRHMSRWIMTVSVLGHTPVGLV</sequence>
<dbReference type="InterPro" id="IPR050121">
    <property type="entry name" value="Cytochrome_P450_monoxygenase"/>
</dbReference>
<comment type="caution">
    <text evidence="2">The sequence shown here is derived from an EMBL/GenBank/DDBJ whole genome shotgun (WGS) entry which is preliminary data.</text>
</comment>
<dbReference type="InterPro" id="IPR036396">
    <property type="entry name" value="Cyt_P450_sf"/>
</dbReference>
<dbReference type="GO" id="GO:0005506">
    <property type="term" value="F:iron ion binding"/>
    <property type="evidence" value="ECO:0007669"/>
    <property type="project" value="InterPro"/>
</dbReference>
<dbReference type="GO" id="GO:0020037">
    <property type="term" value="F:heme binding"/>
    <property type="evidence" value="ECO:0007669"/>
    <property type="project" value="InterPro"/>
</dbReference>
<dbReference type="EMBL" id="CAJVOS010000068">
    <property type="protein sequence ID" value="CAG8237977.1"/>
    <property type="molecule type" value="Genomic_DNA"/>
</dbReference>
<organism evidence="2 3">
    <name type="scientific">Penicillium olsonii</name>
    <dbReference type="NCBI Taxonomy" id="99116"/>
    <lineage>
        <taxon>Eukaryota</taxon>
        <taxon>Fungi</taxon>
        <taxon>Dikarya</taxon>
        <taxon>Ascomycota</taxon>
        <taxon>Pezizomycotina</taxon>
        <taxon>Eurotiomycetes</taxon>
        <taxon>Eurotiomycetidae</taxon>
        <taxon>Eurotiales</taxon>
        <taxon>Aspergillaceae</taxon>
        <taxon>Penicillium</taxon>
    </lineage>
</organism>
<proteinExistence type="inferred from homology"/>
<dbReference type="PANTHER" id="PTHR24305:SF166">
    <property type="entry name" value="CYTOCHROME P450 12A4, MITOCHONDRIAL-RELATED"/>
    <property type="match status" value="1"/>
</dbReference>
<dbReference type="SUPFAM" id="SSF48264">
    <property type="entry name" value="Cytochrome P450"/>
    <property type="match status" value="1"/>
</dbReference>